<dbReference type="AlphaFoldDB" id="A0A1F5Z201"/>
<name>A0A1F5Z201_9BACT</name>
<accession>A0A1F5Z201</accession>
<sequence length="470" mass="53343">MSSVKINPSSFRDKSGYVFRTQSGLIIRTVNKIYQEDYDHLIKSGLLNELFKNNLLVSHREEEVGKYFPGDSSIYKILAPRKIPFVTYPYEWSLSQLKEAALLTLKAARLALKYGMILKDASAYNVQFVGTKPVLIDTLSFEKRKKNNPWPAYRQFCQHFLAPLALVSFRDARLINLSGDFIDGIDLDMAVNLLPRRFMLNIHLFIHLYLHSKGQKLLGKKSPEKINPGPVDSNKIANLFESLEQAVNSCGKKKASGFWAQYYSDNNYSVTALEYKKKIIADAFKKTSKSVAVDIGANTGLFSRLVAKNSRYVISLDSDPDALDVNFNLAQQKGIGNILPLFADITNPSPAIGWRNLERQSLIERLPGSNVLALAITHHLYFSNHLSFLSQADFFNSFAESLLIEYIPDSDSQVNSLIGMRTLDLSTYSEKQFTGDFGKYFRIIKRFPVNQSKRVIYLMIRKNALKKRSV</sequence>
<evidence type="ECO:0008006" key="3">
    <source>
        <dbReference type="Google" id="ProtNLM"/>
    </source>
</evidence>
<comment type="caution">
    <text evidence="1">The sequence shown here is derived from an EMBL/GenBank/DDBJ whole genome shotgun (WGS) entry which is preliminary data.</text>
</comment>
<evidence type="ECO:0000313" key="2">
    <source>
        <dbReference type="Proteomes" id="UP000177354"/>
    </source>
</evidence>
<gene>
    <name evidence="1" type="ORF">A2777_05930</name>
</gene>
<evidence type="ECO:0000313" key="1">
    <source>
        <dbReference type="EMBL" id="OGG06490.1"/>
    </source>
</evidence>
<dbReference type="InterPro" id="IPR029063">
    <property type="entry name" value="SAM-dependent_MTases_sf"/>
</dbReference>
<reference evidence="1 2" key="1">
    <citation type="journal article" date="2016" name="Nat. Commun.">
        <title>Thousands of microbial genomes shed light on interconnected biogeochemical processes in an aquifer system.</title>
        <authorList>
            <person name="Anantharaman K."/>
            <person name="Brown C.T."/>
            <person name="Hug L.A."/>
            <person name="Sharon I."/>
            <person name="Castelle C.J."/>
            <person name="Probst A.J."/>
            <person name="Thomas B.C."/>
            <person name="Singh A."/>
            <person name="Wilkins M.J."/>
            <person name="Karaoz U."/>
            <person name="Brodie E.L."/>
            <person name="Williams K.H."/>
            <person name="Hubbard S.S."/>
            <person name="Banfield J.F."/>
        </authorList>
    </citation>
    <scope>NUCLEOTIDE SEQUENCE [LARGE SCALE GENOMIC DNA]</scope>
</reference>
<organism evidence="1 2">
    <name type="scientific">Candidatus Gottesmanbacteria bacterium RIFCSPHIGHO2_01_FULL_40_15</name>
    <dbReference type="NCBI Taxonomy" id="1798376"/>
    <lineage>
        <taxon>Bacteria</taxon>
        <taxon>Candidatus Gottesmaniibacteriota</taxon>
    </lineage>
</organism>
<dbReference type="SUPFAM" id="SSF53335">
    <property type="entry name" value="S-adenosyl-L-methionine-dependent methyltransferases"/>
    <property type="match status" value="1"/>
</dbReference>
<proteinExistence type="predicted"/>
<dbReference type="EMBL" id="MFJF01000015">
    <property type="protein sequence ID" value="OGG06490.1"/>
    <property type="molecule type" value="Genomic_DNA"/>
</dbReference>
<dbReference type="Gene3D" id="3.40.50.150">
    <property type="entry name" value="Vaccinia Virus protein VP39"/>
    <property type="match status" value="1"/>
</dbReference>
<protein>
    <recommendedName>
        <fullName evidence="3">SAM-dependent methyltransferase</fullName>
    </recommendedName>
</protein>
<dbReference type="Proteomes" id="UP000177354">
    <property type="component" value="Unassembled WGS sequence"/>
</dbReference>